<dbReference type="EMBL" id="FNIZ01000004">
    <property type="protein sequence ID" value="SDO36961.1"/>
    <property type="molecule type" value="Genomic_DNA"/>
</dbReference>
<gene>
    <name evidence="5" type="ORF">SAMN05421677_104239</name>
</gene>
<keyword evidence="2" id="KW-0547">Nucleotide-binding</keyword>
<keyword evidence="1" id="KW-0813">Transport</keyword>
<evidence type="ECO:0000256" key="1">
    <source>
        <dbReference type="ARBA" id="ARBA00022448"/>
    </source>
</evidence>
<proteinExistence type="predicted"/>
<dbReference type="Proteomes" id="UP000198860">
    <property type="component" value="Unassembled WGS sequence"/>
</dbReference>
<evidence type="ECO:0000259" key="4">
    <source>
        <dbReference type="PROSITE" id="PS50893"/>
    </source>
</evidence>
<evidence type="ECO:0000313" key="5">
    <source>
        <dbReference type="EMBL" id="SDO36961.1"/>
    </source>
</evidence>
<dbReference type="GO" id="GO:0016887">
    <property type="term" value="F:ATP hydrolysis activity"/>
    <property type="evidence" value="ECO:0007669"/>
    <property type="project" value="InterPro"/>
</dbReference>
<accession>A0A1H0J0S4</accession>
<dbReference type="InterPro" id="IPR017871">
    <property type="entry name" value="ABC_transporter-like_CS"/>
</dbReference>
<dbReference type="FunFam" id="3.40.50.300:FF:000134">
    <property type="entry name" value="Iron-enterobactin ABC transporter ATP-binding protein"/>
    <property type="match status" value="1"/>
</dbReference>
<dbReference type="SMART" id="SM00382">
    <property type="entry name" value="AAA"/>
    <property type="match status" value="1"/>
</dbReference>
<dbReference type="NCBIfam" id="NF010068">
    <property type="entry name" value="PRK13548.1"/>
    <property type="match status" value="1"/>
</dbReference>
<name>A0A1H0J0S4_HALAD</name>
<sequence length="265" mass="29932">MKLQVENLNFSYNHQKILKDISLHVANGEFVGIIGPNGSGKSTLLKNLYRALTPDSGSIYLDQQNYRDLKVKEIAKKLGVIGQDNALPFDFPVKEIVAMGRSPHKKLFEGDNKEDKEIIENALKKVEMGDMAERNYLYLSGGEKQRVLLARVLAQQTECLVLDEPTNHLDIHHQLRIFDVIKGLGATVLSAIHDLNIAALYCDRIYVMKDGTIYKSGTPEDILTSKTIHEVFNIKTDVRRHPVTKKVMITYLPESIFNKGEEKVV</sequence>
<dbReference type="InterPro" id="IPR003593">
    <property type="entry name" value="AAA+_ATPase"/>
</dbReference>
<dbReference type="PROSITE" id="PS00211">
    <property type="entry name" value="ABC_TRANSPORTER_1"/>
    <property type="match status" value="1"/>
</dbReference>
<evidence type="ECO:0000313" key="6">
    <source>
        <dbReference type="Proteomes" id="UP000198860"/>
    </source>
</evidence>
<dbReference type="PROSITE" id="PS50893">
    <property type="entry name" value="ABC_TRANSPORTER_2"/>
    <property type="match status" value="1"/>
</dbReference>
<dbReference type="RefSeq" id="WP_089651640.1">
    <property type="nucleotide sequence ID" value="NZ_FNIZ01000004.1"/>
</dbReference>
<dbReference type="GO" id="GO:0005524">
    <property type="term" value="F:ATP binding"/>
    <property type="evidence" value="ECO:0007669"/>
    <property type="project" value="UniProtKB-KW"/>
</dbReference>
<dbReference type="PANTHER" id="PTHR42794:SF2">
    <property type="entry name" value="ABC TRANSPORTER ATP-BINDING PROTEIN"/>
    <property type="match status" value="1"/>
</dbReference>
<reference evidence="6" key="1">
    <citation type="submission" date="2016-10" db="EMBL/GenBank/DDBJ databases">
        <authorList>
            <person name="Varghese N."/>
            <person name="Submissions S."/>
        </authorList>
    </citation>
    <scope>NUCLEOTIDE SEQUENCE [LARGE SCALE GENOMIC DNA]</scope>
    <source>
        <strain evidence="6">CGMCC 1.3703</strain>
    </source>
</reference>
<dbReference type="SUPFAM" id="SSF52540">
    <property type="entry name" value="P-loop containing nucleoside triphosphate hydrolases"/>
    <property type="match status" value="1"/>
</dbReference>
<dbReference type="InterPro" id="IPR027417">
    <property type="entry name" value="P-loop_NTPase"/>
</dbReference>
<dbReference type="InterPro" id="IPR003439">
    <property type="entry name" value="ABC_transporter-like_ATP-bd"/>
</dbReference>
<protein>
    <submittedName>
        <fullName evidence="5">Iron complex transport system ATP-binding protein</fullName>
    </submittedName>
</protein>
<dbReference type="AlphaFoldDB" id="A0A1H0J0S4"/>
<organism evidence="5 6">
    <name type="scientific">Halobacillus aidingensis</name>
    <dbReference type="NCBI Taxonomy" id="240303"/>
    <lineage>
        <taxon>Bacteria</taxon>
        <taxon>Bacillati</taxon>
        <taxon>Bacillota</taxon>
        <taxon>Bacilli</taxon>
        <taxon>Bacillales</taxon>
        <taxon>Bacillaceae</taxon>
        <taxon>Halobacillus</taxon>
    </lineage>
</organism>
<dbReference type="STRING" id="240303.SAMN05421677_104239"/>
<dbReference type="Gene3D" id="3.40.50.300">
    <property type="entry name" value="P-loop containing nucleotide triphosphate hydrolases"/>
    <property type="match status" value="1"/>
</dbReference>
<dbReference type="OrthoDB" id="9787851at2"/>
<dbReference type="CDD" id="cd03214">
    <property type="entry name" value="ABC_Iron-Siderophores_B12_Hemin"/>
    <property type="match status" value="1"/>
</dbReference>
<dbReference type="Pfam" id="PF00005">
    <property type="entry name" value="ABC_tran"/>
    <property type="match status" value="1"/>
</dbReference>
<evidence type="ECO:0000256" key="2">
    <source>
        <dbReference type="ARBA" id="ARBA00022741"/>
    </source>
</evidence>
<keyword evidence="3 5" id="KW-0067">ATP-binding</keyword>
<feature type="domain" description="ABC transporter" evidence="4">
    <location>
        <begin position="3"/>
        <end position="235"/>
    </location>
</feature>
<dbReference type="PANTHER" id="PTHR42794">
    <property type="entry name" value="HEMIN IMPORT ATP-BINDING PROTEIN HMUV"/>
    <property type="match status" value="1"/>
</dbReference>
<keyword evidence="6" id="KW-1185">Reference proteome</keyword>
<evidence type="ECO:0000256" key="3">
    <source>
        <dbReference type="ARBA" id="ARBA00022840"/>
    </source>
</evidence>